<comment type="subcellular location">
    <subcellularLocation>
        <location evidence="1">Membrane</location>
        <topology evidence="1">Single-pass membrane protein</topology>
    </subcellularLocation>
</comment>
<dbReference type="STRING" id="147645.A6J80_10375"/>
<organism evidence="7 8">
    <name type="scientific">Paracoccus yeei</name>
    <dbReference type="NCBI Taxonomy" id="147645"/>
    <lineage>
        <taxon>Bacteria</taxon>
        <taxon>Pseudomonadati</taxon>
        <taxon>Pseudomonadota</taxon>
        <taxon>Alphaproteobacteria</taxon>
        <taxon>Rhodobacterales</taxon>
        <taxon>Paracoccaceae</taxon>
        <taxon>Paracoccus</taxon>
    </lineage>
</organism>
<reference evidence="7" key="1">
    <citation type="submission" date="2017-12" db="EMBL/GenBank/DDBJ databases">
        <title>FDA dAtabase for Regulatory Grade micrObial Sequences (FDA-ARGOS): Supporting development and validation of Infectious Disease Dx tests.</title>
        <authorList>
            <person name="Campos J."/>
            <person name="Goldberg B."/>
            <person name="Tallon L."/>
            <person name="Sadzewicz L."/>
            <person name="Sengamalay N."/>
            <person name="Ott S."/>
            <person name="Godinez A."/>
            <person name="Nagaraj S."/>
            <person name="Vyas G."/>
            <person name="Aluvathingal J."/>
            <person name="Nadendla S."/>
            <person name="Geyer C."/>
            <person name="Nandy P."/>
            <person name="Hobson J."/>
            <person name="Sichtig H."/>
        </authorList>
    </citation>
    <scope>NUCLEOTIDE SEQUENCE</scope>
    <source>
        <strain evidence="7">FDAARGOS_252</strain>
    </source>
</reference>
<dbReference type="Pfam" id="PF04357">
    <property type="entry name" value="TamB"/>
    <property type="match status" value="1"/>
</dbReference>
<sequence length="1514" mass="159400">MAHPSRKTRFAAALWLSFVSLWLPLALQAQTPAQAQDSAAEISQEVEDDKGFITRFLQEKLSGAGRQVNIEGFQGALSSRATFTRMTIADDQGVWITLENGALSWSRSALLSRRIQINELSAERIILPRLPGAGATDQGAPQPEAREFSLPQLPVSVNIDRIAVGRVELGQAVMGQQAVLAIDGSMNLANGEGGTKLAIDRVDGPRGEFALVAGFSNETRVLALDLKLDEDRNGLFSNAVRMNGRPAVRAEIAGNGPLSDFTAGIKLETDGQPRVTGTVQIKAEEREGAPGTAFRARLDGDIASLTAPGNQQFFAGTSQVRADGWRGQDGRLLIPELKITTGALDLAGSVATTAQGAPESAHLTLLLGRDAGATQLPVALPFGDQPMTVNSGNLRLDYDAAQGSGWVLTGKVGDIARPDISLSELRLDGRGRVVLTEQQALSEIRGWLAFGMDDLAPTDPGLADALGRTLNGGLNLAFTPGNALRLWGMNVNADAFGFTGDMQASGLKSGIVLSGNVTARHSDLSRLSRLAGRDLGGQADSAVKGFYRVLGGAFDVDTQIEGRDIRIGQDQADRMLAGASRIDLAMRRDTDGIRLRRLTVNAQNLTAQAQGYLNSGASDVTATISMPDLSVADPAYGGALETQARLTGPLNARKLDLDGHAQDLALGRPEIDGAFKGRTDLVVQLQEQNGSYELQQFRLTNPQLQAQGAGQFAPDALEGKLSLTMPDLAVLGRGFSGGITLDGTATKQGNARRIALTGRGTDLRFGQSDVDGALTGVTDLRLQASQDAQGDFTIQAFELKNQQMQATAQGSIGETTDMTGQLDIRSLASFGRGWRGALSARGSFKDDGTGARRLDVTGTGRDLSFGQTQVDGALTGETQLALRGTERDGVFTIETAQVQNPRLNVTAQGKLGQGATDLNAELRADDLRFLGQGFRGALQATARVADRPDGARAITARGTARGLAVGNPQADAVLAGETTFELDAAQQANGGLTVSRLQAGNGQFRVTGDGSPATGLNLDARLNDLGLLVPGFPGPAGVRGRIQNTGPAYQVDLTATAPGDTDARITGTTAANLQSMDIRVQGTSNAAAANPFLRTRSVEGPLSFDLRLNGRPSLQALSGRVALTNGRLAEPRFGLAVGSLNARADIADGRLTLDIQGAVENGGRISVTGPITLTGQRPMDLSVRLADVVLRDPNLYETRVNGAISVSGSQAGGPLVSGRIDLGRTEIRIPSALGSARAIPDIRHLSERPPQRQTRAKAGLIEFPSDASRQAGMTAPPATPPANPARFDLVIAAPDQVFVRGRGVDAELGGEIRLTGNARQPIPVGQFELIRGRVDLLGKRFDLTEGLIELQGSMVPVLRLVAQTEQDGITTSIIIDGDARDPEITFESSPEMPEEEVLSQLLFGRGIDNISALQAAQLASAIATLAGRGGEGIIGRLRASTGLDDLDLTTDDRGNVSVRAGKYLSENLYTDVQVGGDGKTRLNLNLDVSKSLTARGSVDSEGDSGIGLFYERDY</sequence>
<evidence type="ECO:0000256" key="3">
    <source>
        <dbReference type="ARBA" id="ARBA00022989"/>
    </source>
</evidence>
<dbReference type="RefSeq" id="WP_080621384.1">
    <property type="nucleotide sequence ID" value="NZ_CAWMZI010000001.1"/>
</dbReference>
<dbReference type="InterPro" id="IPR007452">
    <property type="entry name" value="TamB_C"/>
</dbReference>
<name>A0A1V0GSC6_9RHOB</name>
<dbReference type="GO" id="GO:0097347">
    <property type="term" value="C:TAM protein secretion complex"/>
    <property type="evidence" value="ECO:0007669"/>
    <property type="project" value="TreeGrafter"/>
</dbReference>
<evidence type="ECO:0000313" key="7">
    <source>
        <dbReference type="EMBL" id="ARC36742.1"/>
    </source>
</evidence>
<feature type="chain" id="PRO_5013002174" evidence="5">
    <location>
        <begin position="36"/>
        <end position="1514"/>
    </location>
</feature>
<feature type="domain" description="Translocation and assembly module TamB C-terminal" evidence="6">
    <location>
        <begin position="1155"/>
        <end position="1514"/>
    </location>
</feature>
<protein>
    <submittedName>
        <fullName evidence="7">DUF2125 domain-containing protein</fullName>
    </submittedName>
</protein>
<feature type="signal peptide" evidence="5">
    <location>
        <begin position="1"/>
        <end position="35"/>
    </location>
</feature>
<evidence type="ECO:0000256" key="1">
    <source>
        <dbReference type="ARBA" id="ARBA00004167"/>
    </source>
</evidence>
<gene>
    <name evidence="7" type="ORF">A6J80_10375</name>
</gene>
<evidence type="ECO:0000259" key="6">
    <source>
        <dbReference type="Pfam" id="PF04357"/>
    </source>
</evidence>
<keyword evidence="3" id="KW-1133">Transmembrane helix</keyword>
<evidence type="ECO:0000256" key="2">
    <source>
        <dbReference type="ARBA" id="ARBA00022692"/>
    </source>
</evidence>
<evidence type="ECO:0000256" key="4">
    <source>
        <dbReference type="ARBA" id="ARBA00023136"/>
    </source>
</evidence>
<keyword evidence="8" id="KW-1185">Reference proteome</keyword>
<evidence type="ECO:0000256" key="5">
    <source>
        <dbReference type="SAM" id="SignalP"/>
    </source>
</evidence>
<evidence type="ECO:0000313" key="8">
    <source>
        <dbReference type="Proteomes" id="UP000191257"/>
    </source>
</evidence>
<dbReference type="KEGG" id="pye:A6J80_10375"/>
<dbReference type="eggNOG" id="COG2911">
    <property type="taxonomic scope" value="Bacteria"/>
</dbReference>
<dbReference type="GO" id="GO:0009306">
    <property type="term" value="P:protein secretion"/>
    <property type="evidence" value="ECO:0007669"/>
    <property type="project" value="InterPro"/>
</dbReference>
<dbReference type="Proteomes" id="UP000191257">
    <property type="component" value="Chromosome"/>
</dbReference>
<keyword evidence="2" id="KW-0812">Transmembrane</keyword>
<dbReference type="PANTHER" id="PTHR36985">
    <property type="entry name" value="TRANSLOCATION AND ASSEMBLY MODULE SUBUNIT TAMB"/>
    <property type="match status" value="1"/>
</dbReference>
<dbReference type="GO" id="GO:0005886">
    <property type="term" value="C:plasma membrane"/>
    <property type="evidence" value="ECO:0007669"/>
    <property type="project" value="InterPro"/>
</dbReference>
<dbReference type="EMBL" id="CP020442">
    <property type="protein sequence ID" value="ARC36742.1"/>
    <property type="molecule type" value="Genomic_DNA"/>
</dbReference>
<keyword evidence="4" id="KW-0472">Membrane</keyword>
<keyword evidence="5" id="KW-0732">Signal</keyword>
<dbReference type="PANTHER" id="PTHR36985:SF1">
    <property type="entry name" value="TRANSLOCATION AND ASSEMBLY MODULE SUBUNIT TAMB"/>
    <property type="match status" value="1"/>
</dbReference>
<accession>A0A1V0GSC6</accession>
<proteinExistence type="predicted"/>